<organism evidence="1">
    <name type="scientific">Caldilineaceae bacterium SB0664_bin_27</name>
    <dbReference type="NCBI Taxonomy" id="2605260"/>
    <lineage>
        <taxon>Bacteria</taxon>
        <taxon>Bacillati</taxon>
        <taxon>Chloroflexota</taxon>
        <taxon>Caldilineae</taxon>
        <taxon>Caldilineales</taxon>
        <taxon>Caldilineaceae</taxon>
    </lineage>
</organism>
<evidence type="ECO:0000313" key="1">
    <source>
        <dbReference type="EMBL" id="MXY95057.1"/>
    </source>
</evidence>
<dbReference type="AlphaFoldDB" id="A0A6B0YWP1"/>
<reference evidence="1" key="1">
    <citation type="submission" date="2019-09" db="EMBL/GenBank/DDBJ databases">
        <title>Characterisation of the sponge microbiome using genome-centric metagenomics.</title>
        <authorList>
            <person name="Engelberts J.P."/>
            <person name="Robbins S.J."/>
            <person name="De Goeij J.M."/>
            <person name="Aranda M."/>
            <person name="Bell S.C."/>
            <person name="Webster N.S."/>
        </authorList>
    </citation>
    <scope>NUCLEOTIDE SEQUENCE</scope>
    <source>
        <strain evidence="1">SB0664_bin_27</strain>
    </source>
</reference>
<proteinExistence type="predicted"/>
<accession>A0A6B0YWP1</accession>
<name>A0A6B0YWP1_9CHLR</name>
<protein>
    <submittedName>
        <fullName evidence="1">Uncharacterized protein</fullName>
    </submittedName>
</protein>
<gene>
    <name evidence="1" type="ORF">F4Y42_16575</name>
</gene>
<dbReference type="EMBL" id="VXRG01000134">
    <property type="protein sequence ID" value="MXY95057.1"/>
    <property type="molecule type" value="Genomic_DNA"/>
</dbReference>
<comment type="caution">
    <text evidence="1">The sequence shown here is derived from an EMBL/GenBank/DDBJ whole genome shotgun (WGS) entry which is preliminary data.</text>
</comment>
<sequence>MTTIEKNLSAYEADVEFPDVSGMEHLQMLMTRSALHRVEDQLTPAQKIRLAKADKSLLQRAHLFYQAVQTIAELARWRETEEDVTPEHWWWYLDVLAQLPAGVVIAEFSGFSVEP</sequence>